<comment type="caution">
    <text evidence="2">The sequence shown here is derived from an EMBL/GenBank/DDBJ whole genome shotgun (WGS) entry which is preliminary data.</text>
</comment>
<sequence length="83" mass="8452">MKSASRLGACATATMLAGAWALAAIPAAYASTMAYTQEVSSAGTCAMMETATVDAFEASGYQVDSHACMPSPGGYTLVIEYTP</sequence>
<keyword evidence="1" id="KW-0732">Signal</keyword>
<dbReference type="RefSeq" id="WP_141357533.1">
    <property type="nucleotide sequence ID" value="NZ_BAAAWM010000001.1"/>
</dbReference>
<feature type="signal peptide" evidence="1">
    <location>
        <begin position="1"/>
        <end position="30"/>
    </location>
</feature>
<dbReference type="EMBL" id="BJNE01000006">
    <property type="protein sequence ID" value="GEC12625.1"/>
    <property type="molecule type" value="Genomic_DNA"/>
</dbReference>
<proteinExistence type="predicted"/>
<evidence type="ECO:0000256" key="1">
    <source>
        <dbReference type="SAM" id="SignalP"/>
    </source>
</evidence>
<accession>A0ABQ0RLH1</accession>
<name>A0ABQ0RLH1_GLUNI</name>
<evidence type="ECO:0008006" key="4">
    <source>
        <dbReference type="Google" id="ProtNLM"/>
    </source>
</evidence>
<dbReference type="Proteomes" id="UP000316242">
    <property type="component" value="Unassembled WGS sequence"/>
</dbReference>
<organism evidence="2 3">
    <name type="scientific">Glutamicibacter nicotianae</name>
    <name type="common">Arthrobacter nicotianae</name>
    <dbReference type="NCBI Taxonomy" id="37929"/>
    <lineage>
        <taxon>Bacteria</taxon>
        <taxon>Bacillati</taxon>
        <taxon>Actinomycetota</taxon>
        <taxon>Actinomycetes</taxon>
        <taxon>Micrococcales</taxon>
        <taxon>Micrococcaceae</taxon>
        <taxon>Glutamicibacter</taxon>
    </lineage>
</organism>
<keyword evidence="3" id="KW-1185">Reference proteome</keyword>
<gene>
    <name evidence="2" type="ORF">ANI01nite_18280</name>
</gene>
<feature type="chain" id="PRO_5046415518" description="Secreted protein" evidence="1">
    <location>
        <begin position="31"/>
        <end position="83"/>
    </location>
</feature>
<evidence type="ECO:0000313" key="2">
    <source>
        <dbReference type="EMBL" id="GEC12625.1"/>
    </source>
</evidence>
<reference evidence="2 3" key="1">
    <citation type="submission" date="2019-06" db="EMBL/GenBank/DDBJ databases">
        <title>Whole genome shotgun sequence of Glutamicibacter nicotianae NBRC 14234.</title>
        <authorList>
            <person name="Hosoyama A."/>
            <person name="Uohara A."/>
            <person name="Ohji S."/>
            <person name="Ichikawa N."/>
        </authorList>
    </citation>
    <scope>NUCLEOTIDE SEQUENCE [LARGE SCALE GENOMIC DNA]</scope>
    <source>
        <strain evidence="2 3">NBRC 14234</strain>
    </source>
</reference>
<evidence type="ECO:0000313" key="3">
    <source>
        <dbReference type="Proteomes" id="UP000316242"/>
    </source>
</evidence>
<protein>
    <recommendedName>
        <fullName evidence="4">Secreted protein</fullName>
    </recommendedName>
</protein>